<evidence type="ECO:0000313" key="7">
    <source>
        <dbReference type="EMBL" id="CAH0730997.1"/>
    </source>
</evidence>
<evidence type="ECO:0000256" key="1">
    <source>
        <dbReference type="ARBA" id="ARBA00022723"/>
    </source>
</evidence>
<name>A0A8J9VFW9_9NEOP</name>
<reference evidence="7" key="1">
    <citation type="submission" date="2021-12" db="EMBL/GenBank/DDBJ databases">
        <authorList>
            <person name="Martin H S."/>
        </authorList>
    </citation>
    <scope>NUCLEOTIDE SEQUENCE</scope>
</reference>
<dbReference type="PANTHER" id="PTHR24379">
    <property type="entry name" value="KRAB AND ZINC FINGER DOMAIN-CONTAINING"/>
    <property type="match status" value="1"/>
</dbReference>
<dbReference type="Gene3D" id="3.30.160.60">
    <property type="entry name" value="Classic Zinc Finger"/>
    <property type="match status" value="6"/>
</dbReference>
<dbReference type="AlphaFoldDB" id="A0A8J9VFW9"/>
<dbReference type="PROSITE" id="PS50157">
    <property type="entry name" value="ZINC_FINGER_C2H2_2"/>
    <property type="match status" value="6"/>
</dbReference>
<dbReference type="SMART" id="SM00355">
    <property type="entry name" value="ZnF_C2H2"/>
    <property type="match status" value="10"/>
</dbReference>
<proteinExistence type="predicted"/>
<feature type="domain" description="C2H2-type" evidence="6">
    <location>
        <begin position="444"/>
        <end position="472"/>
    </location>
</feature>
<feature type="domain" description="C2H2-type" evidence="6">
    <location>
        <begin position="324"/>
        <end position="352"/>
    </location>
</feature>
<organism evidence="7 8">
    <name type="scientific">Brenthis ino</name>
    <name type="common">lesser marbled fritillary</name>
    <dbReference type="NCBI Taxonomy" id="405034"/>
    <lineage>
        <taxon>Eukaryota</taxon>
        <taxon>Metazoa</taxon>
        <taxon>Ecdysozoa</taxon>
        <taxon>Arthropoda</taxon>
        <taxon>Hexapoda</taxon>
        <taxon>Insecta</taxon>
        <taxon>Pterygota</taxon>
        <taxon>Neoptera</taxon>
        <taxon>Endopterygota</taxon>
        <taxon>Lepidoptera</taxon>
        <taxon>Glossata</taxon>
        <taxon>Ditrysia</taxon>
        <taxon>Papilionoidea</taxon>
        <taxon>Nymphalidae</taxon>
        <taxon>Heliconiinae</taxon>
        <taxon>Argynnini</taxon>
        <taxon>Brenthis</taxon>
    </lineage>
</organism>
<feature type="non-terminal residue" evidence="7">
    <location>
        <position position="625"/>
    </location>
</feature>
<evidence type="ECO:0000313" key="8">
    <source>
        <dbReference type="Proteomes" id="UP000838878"/>
    </source>
</evidence>
<dbReference type="InterPro" id="IPR013087">
    <property type="entry name" value="Znf_C2H2_type"/>
</dbReference>
<sequence>MTEFLQLTLPDYSLNDDATKVTQDNLCICCLSKNVSLINLTNCKHLHIFDVLLDIKIQMHDNFICYSCHNILKKLEDFKIQVQQSINILTNNATSIKTLKPHQNLIFSQIEINSTINSEPIQFQVKDNSNKTLDLKLECETEIKIEHESSDFEDIPLVEIKNKRYKKIKENRTLLQKKYDGKIKITVLSMEEMLADRKQEALKKSFVNLPYKCEYCITAFDHELTYKDHMEKRHEKKNGGYTCKICKSILSTKSSYDEHYKRHFRRYECIECGKRNNNVYSVLKHYNENHGKIGTQFACNLCDFTTESHRVYRYHQEKHRKAKVECDKCGNTFVNNNGLRNHMFTVHGQSSRVYSCDQCGKIYRAKSGLTAHLAKHAPSTPAYCVPCDTHFRNEIGLKHHLKTHSKHISDSDKRFVCNECGAKFLLKSYLQEHIDWTHLNKSKHACNKCPKVFKNKSCLNKHRDFVHEKKRLPRNKICDYCGRGFTPAPHSREVLAGNLGKNLSDNLDENFFGYTLARFLIQFSRSMTMDAEVTAAISLLLCEFAYYNYAYIKDKKQTRTTVLIGESLATEKHASVESIQVLSLSILQAHVRTHTGERPLRCARCAAAFAHPAALYTHGKLVHGK</sequence>
<dbReference type="Proteomes" id="UP000838878">
    <property type="component" value="Chromosome 9"/>
</dbReference>
<feature type="domain" description="C2H2-type" evidence="6">
    <location>
        <begin position="415"/>
        <end position="443"/>
    </location>
</feature>
<dbReference type="Pfam" id="PF00096">
    <property type="entry name" value="zf-C2H2"/>
    <property type="match status" value="3"/>
</dbReference>
<dbReference type="GO" id="GO:0008270">
    <property type="term" value="F:zinc ion binding"/>
    <property type="evidence" value="ECO:0007669"/>
    <property type="project" value="UniProtKB-KW"/>
</dbReference>
<feature type="domain" description="C2H2-type" evidence="6">
    <location>
        <begin position="354"/>
        <end position="381"/>
    </location>
</feature>
<keyword evidence="8" id="KW-1185">Reference proteome</keyword>
<dbReference type="OrthoDB" id="3565419at2759"/>
<keyword evidence="4" id="KW-0862">Zinc</keyword>
<dbReference type="EMBL" id="OV170229">
    <property type="protein sequence ID" value="CAH0730997.1"/>
    <property type="molecule type" value="Genomic_DNA"/>
</dbReference>
<dbReference type="SUPFAM" id="SSF57667">
    <property type="entry name" value="beta-beta-alpha zinc fingers"/>
    <property type="match status" value="3"/>
</dbReference>
<keyword evidence="1" id="KW-0479">Metal-binding</keyword>
<evidence type="ECO:0000256" key="3">
    <source>
        <dbReference type="ARBA" id="ARBA00022771"/>
    </source>
</evidence>
<evidence type="ECO:0000256" key="5">
    <source>
        <dbReference type="PROSITE-ProRule" id="PRU00042"/>
    </source>
</evidence>
<keyword evidence="3 5" id="KW-0863">Zinc-finger</keyword>
<feature type="domain" description="C2H2-type" evidence="6">
    <location>
        <begin position="211"/>
        <end position="239"/>
    </location>
</feature>
<feature type="domain" description="C2H2-type" evidence="6">
    <location>
        <begin position="600"/>
        <end position="625"/>
    </location>
</feature>
<accession>A0A8J9VFW9</accession>
<dbReference type="InterPro" id="IPR036236">
    <property type="entry name" value="Znf_C2H2_sf"/>
</dbReference>
<dbReference type="PROSITE" id="PS00028">
    <property type="entry name" value="ZINC_FINGER_C2H2_1"/>
    <property type="match status" value="7"/>
</dbReference>
<keyword evidence="2" id="KW-0677">Repeat</keyword>
<evidence type="ECO:0000259" key="6">
    <source>
        <dbReference type="PROSITE" id="PS50157"/>
    </source>
</evidence>
<dbReference type="PANTHER" id="PTHR24379:SF121">
    <property type="entry name" value="C2H2-TYPE DOMAIN-CONTAINING PROTEIN"/>
    <property type="match status" value="1"/>
</dbReference>
<evidence type="ECO:0000256" key="2">
    <source>
        <dbReference type="ARBA" id="ARBA00022737"/>
    </source>
</evidence>
<evidence type="ECO:0000256" key="4">
    <source>
        <dbReference type="ARBA" id="ARBA00022833"/>
    </source>
</evidence>
<protein>
    <recommendedName>
        <fullName evidence="6">C2H2-type domain-containing protein</fullName>
    </recommendedName>
</protein>
<gene>
    <name evidence="7" type="ORF">BINO364_LOCUS15914</name>
</gene>